<protein>
    <submittedName>
        <fullName evidence="1">S-adenosyl methyltransferase</fullName>
    </submittedName>
</protein>
<evidence type="ECO:0000313" key="2">
    <source>
        <dbReference type="Proteomes" id="UP000199361"/>
    </source>
</evidence>
<dbReference type="EMBL" id="FOHX01000002">
    <property type="protein sequence ID" value="SET09307.1"/>
    <property type="molecule type" value="Genomic_DNA"/>
</dbReference>
<dbReference type="PIRSF" id="PIRSF017393">
    <property type="entry name" value="MTase_SAV2177"/>
    <property type="match status" value="1"/>
</dbReference>
<dbReference type="InterPro" id="IPR006764">
    <property type="entry name" value="SAM_dep_MeTrfase_SAV2177_type"/>
</dbReference>
<organism evidence="1 2">
    <name type="scientific">Nonomuraea wenchangensis</name>
    <dbReference type="NCBI Taxonomy" id="568860"/>
    <lineage>
        <taxon>Bacteria</taxon>
        <taxon>Bacillati</taxon>
        <taxon>Actinomycetota</taxon>
        <taxon>Actinomycetes</taxon>
        <taxon>Streptosporangiales</taxon>
        <taxon>Streptosporangiaceae</taxon>
        <taxon>Nonomuraea</taxon>
    </lineage>
</organism>
<keyword evidence="1" id="KW-0808">Transferase</keyword>
<keyword evidence="2" id="KW-1185">Reference proteome</keyword>
<reference evidence="1 2" key="1">
    <citation type="submission" date="2016-10" db="EMBL/GenBank/DDBJ databases">
        <authorList>
            <person name="de Groot N.N."/>
        </authorList>
    </citation>
    <scope>NUCLEOTIDE SEQUENCE [LARGE SCALE GENOMIC DNA]</scope>
    <source>
        <strain evidence="1 2">CGMCC 4.5598</strain>
    </source>
</reference>
<evidence type="ECO:0000313" key="1">
    <source>
        <dbReference type="EMBL" id="SET09307.1"/>
    </source>
</evidence>
<dbReference type="AlphaFoldDB" id="A0A1I0BQM3"/>
<name>A0A1I0BQM3_9ACTN</name>
<dbReference type="GO" id="GO:0032259">
    <property type="term" value="P:methylation"/>
    <property type="evidence" value="ECO:0007669"/>
    <property type="project" value="UniProtKB-KW"/>
</dbReference>
<accession>A0A1I0BQM3</accession>
<proteinExistence type="predicted"/>
<dbReference type="GO" id="GO:0008168">
    <property type="term" value="F:methyltransferase activity"/>
    <property type="evidence" value="ECO:0007669"/>
    <property type="project" value="UniProtKB-KW"/>
</dbReference>
<sequence>MHQRAVRNLAKLETTQARMTRIFDAAAGGKNNFQADKDMVRHFDQAAPVLTTAARAVLQFLSRVVRHLAAAEGVDQFIIIGSGVPSGLPPGRRLHDIARQASPGPAVRTVYVENNPMVVTMAQATIEPFSDLVRVVDGDAHEIDELLGDRVVQTFLDWDRPIAVLLLSAQSLDDEEYAHYVIKRLRHTAPAGSFLVLAHTTFDAVPPELLPAVRDMLAMTLPRLAIRTKEEVEALLDGLDLVDPGLVWVPEWHAGDPVPGDDAACADQPATSGNYGAVAHIP</sequence>
<dbReference type="InterPro" id="IPR029063">
    <property type="entry name" value="SAM-dependent_MTases_sf"/>
</dbReference>
<dbReference type="OrthoDB" id="3512397at2"/>
<dbReference type="SUPFAM" id="SSF53335">
    <property type="entry name" value="S-adenosyl-L-methionine-dependent methyltransferases"/>
    <property type="match status" value="1"/>
</dbReference>
<gene>
    <name evidence="1" type="ORF">SAMN05421811_10233</name>
</gene>
<keyword evidence="1" id="KW-0489">Methyltransferase</keyword>
<dbReference type="Proteomes" id="UP000199361">
    <property type="component" value="Unassembled WGS sequence"/>
</dbReference>
<dbReference type="Pfam" id="PF04672">
    <property type="entry name" value="Methyltransf_19"/>
    <property type="match status" value="1"/>
</dbReference>
<dbReference type="Gene3D" id="3.40.50.150">
    <property type="entry name" value="Vaccinia Virus protein VP39"/>
    <property type="match status" value="1"/>
</dbReference>
<dbReference type="RefSeq" id="WP_091077300.1">
    <property type="nucleotide sequence ID" value="NZ_FOHX01000002.1"/>
</dbReference>
<dbReference type="STRING" id="568860.SAMN05421811_10233"/>